<dbReference type="GO" id="GO:0004674">
    <property type="term" value="F:protein serine/threonine kinase activity"/>
    <property type="evidence" value="ECO:0007669"/>
    <property type="project" value="UniProtKB-EC"/>
</dbReference>
<keyword evidence="3" id="KW-0597">Phosphoprotein</keyword>
<dbReference type="SUPFAM" id="SSF56112">
    <property type="entry name" value="Protein kinase-like (PK-like)"/>
    <property type="match status" value="1"/>
</dbReference>
<keyword evidence="9" id="KW-0325">Glycoprotein</keyword>
<dbReference type="OrthoDB" id="1938112at2759"/>
<evidence type="ECO:0000256" key="1">
    <source>
        <dbReference type="ARBA" id="ARBA00004479"/>
    </source>
</evidence>
<dbReference type="Gene3D" id="1.10.510.10">
    <property type="entry name" value="Transferase(Phosphotransferase) domain 1"/>
    <property type="match status" value="1"/>
</dbReference>
<comment type="catalytic activity">
    <reaction evidence="11">
        <text>L-seryl-[protein] + ATP = O-phospho-L-seryl-[protein] + ADP + H(+)</text>
        <dbReference type="Rhea" id="RHEA:17989"/>
        <dbReference type="Rhea" id="RHEA-COMP:9863"/>
        <dbReference type="Rhea" id="RHEA-COMP:11604"/>
        <dbReference type="ChEBI" id="CHEBI:15378"/>
        <dbReference type="ChEBI" id="CHEBI:29999"/>
        <dbReference type="ChEBI" id="CHEBI:30616"/>
        <dbReference type="ChEBI" id="CHEBI:83421"/>
        <dbReference type="ChEBI" id="CHEBI:456216"/>
        <dbReference type="EC" id="2.7.11.1"/>
    </reaction>
</comment>
<gene>
    <name evidence="13" type="ORF">RHSIM_RhsimUnG0155400</name>
</gene>
<feature type="domain" description="Protein kinase" evidence="12">
    <location>
        <begin position="81"/>
        <end position="283"/>
    </location>
</feature>
<evidence type="ECO:0000256" key="8">
    <source>
        <dbReference type="ARBA" id="ARBA00023170"/>
    </source>
</evidence>
<comment type="caution">
    <text evidence="13">The sequence shown here is derived from an EMBL/GenBank/DDBJ whole genome shotgun (WGS) entry which is preliminary data.</text>
</comment>
<protein>
    <recommendedName>
        <fullName evidence="2">non-specific serine/threonine protein kinase</fullName>
        <ecNumber evidence="2">2.7.11.1</ecNumber>
    </recommendedName>
</protein>
<evidence type="ECO:0000313" key="14">
    <source>
        <dbReference type="Proteomes" id="UP000626092"/>
    </source>
</evidence>
<dbReference type="InterPro" id="IPR051824">
    <property type="entry name" value="LRR_Rcpt-Like_S/T_Kinase"/>
</dbReference>
<evidence type="ECO:0000256" key="2">
    <source>
        <dbReference type="ARBA" id="ARBA00012513"/>
    </source>
</evidence>
<comment type="catalytic activity">
    <reaction evidence="10">
        <text>L-threonyl-[protein] + ATP = O-phospho-L-threonyl-[protein] + ADP + H(+)</text>
        <dbReference type="Rhea" id="RHEA:46608"/>
        <dbReference type="Rhea" id="RHEA-COMP:11060"/>
        <dbReference type="Rhea" id="RHEA-COMP:11605"/>
        <dbReference type="ChEBI" id="CHEBI:15378"/>
        <dbReference type="ChEBI" id="CHEBI:30013"/>
        <dbReference type="ChEBI" id="CHEBI:30616"/>
        <dbReference type="ChEBI" id="CHEBI:61977"/>
        <dbReference type="ChEBI" id="CHEBI:456216"/>
        <dbReference type="EC" id="2.7.11.1"/>
    </reaction>
</comment>
<dbReference type="InterPro" id="IPR011009">
    <property type="entry name" value="Kinase-like_dom_sf"/>
</dbReference>
<dbReference type="Gene3D" id="3.30.200.20">
    <property type="entry name" value="Phosphorylase Kinase, domain 1"/>
    <property type="match status" value="1"/>
</dbReference>
<evidence type="ECO:0000256" key="11">
    <source>
        <dbReference type="ARBA" id="ARBA00048679"/>
    </source>
</evidence>
<keyword evidence="4" id="KW-0808">Transferase</keyword>
<dbReference type="InterPro" id="IPR000719">
    <property type="entry name" value="Prot_kinase_dom"/>
</dbReference>
<reference evidence="13" key="1">
    <citation type="submission" date="2019-11" db="EMBL/GenBank/DDBJ databases">
        <authorList>
            <person name="Liu Y."/>
            <person name="Hou J."/>
            <person name="Li T.-Q."/>
            <person name="Guan C.-H."/>
            <person name="Wu X."/>
            <person name="Wu H.-Z."/>
            <person name="Ling F."/>
            <person name="Zhang R."/>
            <person name="Shi X.-G."/>
            <person name="Ren J.-P."/>
            <person name="Chen E.-F."/>
            <person name="Sun J.-M."/>
        </authorList>
    </citation>
    <scope>NUCLEOTIDE SEQUENCE</scope>
    <source>
        <strain evidence="13">Adult_tree_wgs_1</strain>
        <tissue evidence="13">Leaves</tissue>
    </source>
</reference>
<dbReference type="InterPro" id="IPR021720">
    <property type="entry name" value="Malectin_dom"/>
</dbReference>
<keyword evidence="7" id="KW-0067">ATP-binding</keyword>
<comment type="subcellular location">
    <subcellularLocation>
        <location evidence="1">Membrane</location>
        <topology evidence="1">Single-pass type I membrane protein</topology>
    </subcellularLocation>
</comment>
<evidence type="ECO:0000313" key="13">
    <source>
        <dbReference type="EMBL" id="KAF7113150.1"/>
    </source>
</evidence>
<dbReference type="GO" id="GO:0005524">
    <property type="term" value="F:ATP binding"/>
    <property type="evidence" value="ECO:0007669"/>
    <property type="project" value="UniProtKB-KW"/>
</dbReference>
<dbReference type="PROSITE" id="PS50011">
    <property type="entry name" value="PROTEIN_KINASE_DOM"/>
    <property type="match status" value="1"/>
</dbReference>
<evidence type="ECO:0000256" key="7">
    <source>
        <dbReference type="ARBA" id="ARBA00022840"/>
    </source>
</evidence>
<name>A0A834L4J3_RHOSS</name>
<evidence type="ECO:0000256" key="4">
    <source>
        <dbReference type="ARBA" id="ARBA00022679"/>
    </source>
</evidence>
<keyword evidence="8" id="KW-0675">Receptor</keyword>
<dbReference type="EMBL" id="WJXA01000340">
    <property type="protein sequence ID" value="KAF7113150.1"/>
    <property type="molecule type" value="Genomic_DNA"/>
</dbReference>
<evidence type="ECO:0000259" key="12">
    <source>
        <dbReference type="PROSITE" id="PS50011"/>
    </source>
</evidence>
<dbReference type="EC" id="2.7.11.1" evidence="2"/>
<dbReference type="PANTHER" id="PTHR48006">
    <property type="entry name" value="LEUCINE-RICH REPEAT-CONTAINING PROTEIN DDB_G0281931-RELATED"/>
    <property type="match status" value="1"/>
</dbReference>
<dbReference type="Pfam" id="PF11721">
    <property type="entry name" value="Malectin"/>
    <property type="match status" value="1"/>
</dbReference>
<keyword evidence="14" id="KW-1185">Reference proteome</keyword>
<dbReference type="Proteomes" id="UP000626092">
    <property type="component" value="Unassembled WGS sequence"/>
</dbReference>
<proteinExistence type="predicted"/>
<evidence type="ECO:0000256" key="5">
    <source>
        <dbReference type="ARBA" id="ARBA00022729"/>
    </source>
</evidence>
<dbReference type="GO" id="GO:0005886">
    <property type="term" value="C:plasma membrane"/>
    <property type="evidence" value="ECO:0007669"/>
    <property type="project" value="TreeGrafter"/>
</dbReference>
<dbReference type="AlphaFoldDB" id="A0A834L4J3"/>
<evidence type="ECO:0000256" key="3">
    <source>
        <dbReference type="ARBA" id="ARBA00022553"/>
    </source>
</evidence>
<keyword evidence="5" id="KW-0732">Signal</keyword>
<accession>A0A834L4J3</accession>
<keyword evidence="6" id="KW-0547">Nucleotide-binding</keyword>
<evidence type="ECO:0000256" key="6">
    <source>
        <dbReference type="ARBA" id="ARBA00022741"/>
    </source>
</evidence>
<evidence type="ECO:0000256" key="9">
    <source>
        <dbReference type="ARBA" id="ARBA00023180"/>
    </source>
</evidence>
<organism evidence="13 14">
    <name type="scientific">Rhododendron simsii</name>
    <name type="common">Sims's rhododendron</name>
    <dbReference type="NCBI Taxonomy" id="118357"/>
    <lineage>
        <taxon>Eukaryota</taxon>
        <taxon>Viridiplantae</taxon>
        <taxon>Streptophyta</taxon>
        <taxon>Embryophyta</taxon>
        <taxon>Tracheophyta</taxon>
        <taxon>Spermatophyta</taxon>
        <taxon>Magnoliopsida</taxon>
        <taxon>eudicotyledons</taxon>
        <taxon>Gunneridae</taxon>
        <taxon>Pentapetalae</taxon>
        <taxon>asterids</taxon>
        <taxon>Ericales</taxon>
        <taxon>Ericaceae</taxon>
        <taxon>Ericoideae</taxon>
        <taxon>Rhodoreae</taxon>
        <taxon>Rhododendron</taxon>
    </lineage>
</organism>
<evidence type="ECO:0000256" key="10">
    <source>
        <dbReference type="ARBA" id="ARBA00047899"/>
    </source>
</evidence>
<sequence length="283" mass="31500">MHLHMQHIDTCGNLVWKDFKIKKEAGRVSFKAVQIDFRAQVSKNYLEIHLFWAGKGTCCIPTEGTYGPSISAISAIPGYTFYFIPTVGTNSTSGKKSKTGLILGIVVPIGVIPKLSINFLVYSQTLILTVLAELLGMDVRPYTISYVELKAATEDFNPTNKLGQGDFGTVFKVAAVSFYHHIFALIKTMENTNPAVLDYLLRTAIYWSIPWKTSLFLNWTIRFDICLGVARALVYLHVESRLCIVHRNVKASNILLDSHAAWRGVAVGMSGCTKELLVLLIPR</sequence>
<dbReference type="PANTHER" id="PTHR48006:SF62">
    <property type="entry name" value="LEUCINE-RICH REPEAT TRANSMEMBRANE PROTEIN KINASE"/>
    <property type="match status" value="1"/>
</dbReference>